<protein>
    <submittedName>
        <fullName evidence="1">Uncharacterized protein</fullName>
    </submittedName>
</protein>
<evidence type="ECO:0000313" key="2">
    <source>
        <dbReference type="Proteomes" id="UP000879542"/>
    </source>
</evidence>
<organism evidence="1 2">
    <name type="scientific">Clostridioides difficile</name>
    <name type="common">Peptoclostridium difficile</name>
    <dbReference type="NCBI Taxonomy" id="1496"/>
    <lineage>
        <taxon>Bacteria</taxon>
        <taxon>Bacillati</taxon>
        <taxon>Bacillota</taxon>
        <taxon>Clostridia</taxon>
        <taxon>Peptostreptococcales</taxon>
        <taxon>Peptostreptococcaceae</taxon>
        <taxon>Clostridioides</taxon>
    </lineage>
</organism>
<reference evidence="1" key="1">
    <citation type="journal article" date="2018" name="Genome Biol.">
        <title>SKESA: strategic k-mer extension for scrupulous assemblies.</title>
        <authorList>
            <person name="Souvorov A."/>
            <person name="Agarwala R."/>
            <person name="Lipman D.J."/>
        </authorList>
    </citation>
    <scope>NUCLEOTIDE SEQUENCE</scope>
    <source>
        <strain evidence="1">Clostridioides</strain>
    </source>
</reference>
<sequence>MFKSGDLILESLKKYLSKARFDIVRPVLTPDLGACLLAKKKYYSK</sequence>
<dbReference type="RefSeq" id="WP_003432069.1">
    <property type="nucleotide sequence ID" value="NZ_AP025558.1"/>
</dbReference>
<dbReference type="AlphaFoldDB" id="A0A9P4DAW5"/>
<dbReference type="EMBL" id="DAEQIJ010000025">
    <property type="protein sequence ID" value="HBH2621672.1"/>
    <property type="molecule type" value="Genomic_DNA"/>
</dbReference>
<proteinExistence type="predicted"/>
<name>A0A9P4DAW5_CLODI</name>
<dbReference type="Proteomes" id="UP000879542">
    <property type="component" value="Unassembled WGS sequence"/>
</dbReference>
<evidence type="ECO:0000313" key="1">
    <source>
        <dbReference type="EMBL" id="HBH2621672.1"/>
    </source>
</evidence>
<reference evidence="1" key="2">
    <citation type="submission" date="2021-06" db="EMBL/GenBank/DDBJ databases">
        <authorList>
            <consortium name="NCBI Pathogen Detection Project"/>
        </authorList>
    </citation>
    <scope>NUCLEOTIDE SEQUENCE</scope>
    <source>
        <strain evidence="1">Clostridioides</strain>
    </source>
</reference>
<accession>A0A9P4DAW5</accession>
<gene>
    <name evidence="1" type="ORF">KRQ00_003478</name>
</gene>
<comment type="caution">
    <text evidence="1">The sequence shown here is derived from an EMBL/GenBank/DDBJ whole genome shotgun (WGS) entry which is preliminary data.</text>
</comment>